<accession>A0A4R2N8V7</accession>
<keyword evidence="1" id="KW-0812">Transmembrane</keyword>
<evidence type="ECO:0000313" key="2">
    <source>
        <dbReference type="EMBL" id="TCP17420.1"/>
    </source>
</evidence>
<comment type="caution">
    <text evidence="2">The sequence shown here is derived from an EMBL/GenBank/DDBJ whole genome shotgun (WGS) entry which is preliminary data.</text>
</comment>
<feature type="transmembrane region" description="Helical" evidence="1">
    <location>
        <begin position="6"/>
        <end position="23"/>
    </location>
</feature>
<gene>
    <name evidence="2" type="ORF">EV693_106110</name>
</gene>
<keyword evidence="3" id="KW-1185">Reference proteome</keyword>
<name>A0A4R2N8V7_9PAST</name>
<organism evidence="2 3">
    <name type="scientific">Nicoletella semolina</name>
    <dbReference type="NCBI Taxonomy" id="271160"/>
    <lineage>
        <taxon>Bacteria</taxon>
        <taxon>Pseudomonadati</taxon>
        <taxon>Pseudomonadota</taxon>
        <taxon>Gammaproteobacteria</taxon>
        <taxon>Pasteurellales</taxon>
        <taxon>Pasteurellaceae</taxon>
        <taxon>Nicoletella</taxon>
    </lineage>
</organism>
<dbReference type="Proteomes" id="UP000295537">
    <property type="component" value="Unassembled WGS sequence"/>
</dbReference>
<proteinExistence type="predicted"/>
<keyword evidence="1" id="KW-0472">Membrane</keyword>
<evidence type="ECO:0000313" key="3">
    <source>
        <dbReference type="Proteomes" id="UP000295537"/>
    </source>
</evidence>
<dbReference type="AlphaFoldDB" id="A0A4R2N8V7"/>
<evidence type="ECO:0000256" key="1">
    <source>
        <dbReference type="SAM" id="Phobius"/>
    </source>
</evidence>
<dbReference type="EMBL" id="SLXJ01000006">
    <property type="protein sequence ID" value="TCP17420.1"/>
    <property type="molecule type" value="Genomic_DNA"/>
</dbReference>
<protein>
    <submittedName>
        <fullName evidence="2">Uncharacterized protein</fullName>
    </submittedName>
</protein>
<keyword evidence="1" id="KW-1133">Transmembrane helix</keyword>
<reference evidence="2 3" key="1">
    <citation type="submission" date="2019-03" db="EMBL/GenBank/DDBJ databases">
        <title>Genomic Encyclopedia of Type Strains, Phase IV (KMG-IV): sequencing the most valuable type-strain genomes for metagenomic binning, comparative biology and taxonomic classification.</title>
        <authorList>
            <person name="Goeker M."/>
        </authorList>
    </citation>
    <scope>NUCLEOTIDE SEQUENCE [LARGE SCALE GENOMIC DNA]</scope>
    <source>
        <strain evidence="2 3">DSM 16380</strain>
    </source>
</reference>
<sequence length="45" mass="5354">MPDNVIYFYNFFMVFVVFIIKNIKNMEIVVGYVPLLIIQFGNHNV</sequence>